<dbReference type="Proteomes" id="UP000094849">
    <property type="component" value="Unassembled WGS sequence"/>
</dbReference>
<gene>
    <name evidence="3" type="ORF">A3196_03200</name>
</gene>
<dbReference type="SUPFAM" id="SSF117782">
    <property type="entry name" value="YbjQ-like"/>
    <property type="match status" value="1"/>
</dbReference>
<dbReference type="RefSeq" id="WP_069003428.1">
    <property type="nucleotide sequence ID" value="NZ_LVJW01000006.1"/>
</dbReference>
<evidence type="ECO:0000256" key="2">
    <source>
        <dbReference type="HAMAP-Rule" id="MF_00338"/>
    </source>
</evidence>
<accession>A0A1E2UM69</accession>
<reference evidence="3 4" key="1">
    <citation type="submission" date="2016-03" db="EMBL/GenBank/DDBJ databases">
        <title>Chemosynthetic sulphur-oxidizing symbionts of marine invertebrate animals are capable of nitrogen fixation.</title>
        <authorList>
            <person name="Petersen J.M."/>
            <person name="Kemper A."/>
            <person name="Gruber-Vodicka H."/>
            <person name="Cardini U."/>
            <person name="Geest Mvander."/>
            <person name="Kleiner M."/>
            <person name="Bulgheresi S."/>
            <person name="Fussmann M."/>
            <person name="Herbold C."/>
            <person name="Seah B.K.B."/>
            <person name="Antony C.Paul."/>
            <person name="Liu D."/>
            <person name="Belitz A."/>
            <person name="Weber M."/>
        </authorList>
    </citation>
    <scope>NUCLEOTIDE SEQUENCE [LARGE SCALE GENOMIC DNA]</scope>
    <source>
        <strain evidence="3">G_D</strain>
    </source>
</reference>
<dbReference type="AlphaFoldDB" id="A0A1E2UM69"/>
<comment type="similarity">
    <text evidence="1 2">Belongs to the UPF0145 family.</text>
</comment>
<protein>
    <recommendedName>
        <fullName evidence="2">UPF0145 protein A3196_03200</fullName>
    </recommendedName>
</protein>
<evidence type="ECO:0000256" key="1">
    <source>
        <dbReference type="ARBA" id="ARBA00010751"/>
    </source>
</evidence>
<dbReference type="InterPro" id="IPR035439">
    <property type="entry name" value="UPF0145_dom_sf"/>
</dbReference>
<name>A0A1E2UM69_9GAMM</name>
<dbReference type="EMBL" id="LVJZ01000003">
    <property type="protein sequence ID" value="ODB95848.1"/>
    <property type="molecule type" value="Genomic_DNA"/>
</dbReference>
<organism evidence="3 4">
    <name type="scientific">Candidatus Thiodiazotropha endoloripes</name>
    <dbReference type="NCBI Taxonomy" id="1818881"/>
    <lineage>
        <taxon>Bacteria</taxon>
        <taxon>Pseudomonadati</taxon>
        <taxon>Pseudomonadota</taxon>
        <taxon>Gammaproteobacteria</taxon>
        <taxon>Chromatiales</taxon>
        <taxon>Sedimenticolaceae</taxon>
        <taxon>Candidatus Thiodiazotropha</taxon>
    </lineage>
</organism>
<dbReference type="OrthoDB" id="9796448at2"/>
<comment type="caution">
    <text evidence="3">The sequence shown here is derived from an EMBL/GenBank/DDBJ whole genome shotgun (WGS) entry which is preliminary data.</text>
</comment>
<dbReference type="Gene3D" id="3.30.110.70">
    <property type="entry name" value="Hypothetical protein apc22750. Chain B"/>
    <property type="match status" value="1"/>
</dbReference>
<sequence>MIVTNIEILPDKRIVEHLGLVQGSSVRAKHVGRDIMAGLKNIFGGELKGYTELLQESRAEAMERMVEQAEAVGANAVLNVRFSTSSVAAGAAELFAYGTAVVLE</sequence>
<evidence type="ECO:0000313" key="4">
    <source>
        <dbReference type="Proteomes" id="UP000094849"/>
    </source>
</evidence>
<dbReference type="PANTHER" id="PTHR34068:SF2">
    <property type="entry name" value="UPF0145 PROTEIN SCO3412"/>
    <property type="match status" value="1"/>
</dbReference>
<evidence type="ECO:0000313" key="3">
    <source>
        <dbReference type="EMBL" id="ODB95848.1"/>
    </source>
</evidence>
<dbReference type="Pfam" id="PF01906">
    <property type="entry name" value="YbjQ_1"/>
    <property type="match status" value="1"/>
</dbReference>
<dbReference type="HAMAP" id="MF_00338">
    <property type="entry name" value="UPF0145"/>
    <property type="match status" value="1"/>
</dbReference>
<dbReference type="PANTHER" id="PTHR34068">
    <property type="entry name" value="UPF0145 PROTEIN YBJQ"/>
    <property type="match status" value="1"/>
</dbReference>
<keyword evidence="4" id="KW-1185">Reference proteome</keyword>
<dbReference type="InterPro" id="IPR002765">
    <property type="entry name" value="UPF0145_YbjQ-like"/>
</dbReference>
<proteinExistence type="inferred from homology"/>
<dbReference type="STRING" id="1818881.A3196_03200"/>